<dbReference type="InterPro" id="IPR000887">
    <property type="entry name" value="Aldlse_KDPG_KHG"/>
</dbReference>
<comment type="pathway">
    <text evidence="1">Carbohydrate acid metabolism.</text>
</comment>
<name>A0AB40BIQ5_DIOCR</name>
<evidence type="ECO:0000256" key="5">
    <source>
        <dbReference type="ARBA" id="ARBA00023277"/>
    </source>
</evidence>
<accession>A0AB40BIQ5</accession>
<dbReference type="NCBIfam" id="TIGR01182">
    <property type="entry name" value="eda"/>
    <property type="match status" value="1"/>
</dbReference>
<feature type="compositionally biased region" description="Pro residues" evidence="6">
    <location>
        <begin position="33"/>
        <end position="50"/>
    </location>
</feature>
<feature type="region of interest" description="Disordered" evidence="6">
    <location>
        <begin position="28"/>
        <end position="50"/>
    </location>
</feature>
<dbReference type="Proteomes" id="UP001515500">
    <property type="component" value="Chromosome 6"/>
</dbReference>
<dbReference type="RefSeq" id="XP_039126687.1">
    <property type="nucleotide sequence ID" value="XM_039270753.1"/>
</dbReference>
<dbReference type="Gene3D" id="3.20.20.70">
    <property type="entry name" value="Aldolase class I"/>
    <property type="match status" value="1"/>
</dbReference>
<comment type="similarity">
    <text evidence="2">Belongs to the KHG/KDPG aldolase family.</text>
</comment>
<sequence>MLRIPNKNHALCLSISFSPASPMAATMLSLSSPLPPSSHPPCSSPPPPPPRALLEIQRSRIIACLRTSEGQLALEASRAALRGGVSVVEIVMSTPGVLEVIKELVDEHPSSVIGVGTVLDAADARKAINVGAKFLMNPCTVMDILFDVQDDEVLYIPGVMTPTEVLSAYKSGARIVKVYPVSILGGHKYISALKKPFPHIPMVASQGIAMDSIGRYIQEGASAVVLSDAIFEKEAMRQRNFDEIQRLARLASFQGLGAGKHQGQDIFIYDELLVMLMKTNSSCILE</sequence>
<dbReference type="PANTHER" id="PTHR30246:SF1">
    <property type="entry name" value="2-DEHYDRO-3-DEOXY-6-PHOSPHOGALACTONATE ALDOLASE-RELATED"/>
    <property type="match status" value="1"/>
</dbReference>
<evidence type="ECO:0000313" key="7">
    <source>
        <dbReference type="Proteomes" id="UP001515500"/>
    </source>
</evidence>
<evidence type="ECO:0000256" key="4">
    <source>
        <dbReference type="ARBA" id="ARBA00023239"/>
    </source>
</evidence>
<dbReference type="GO" id="GO:0016829">
    <property type="term" value="F:lyase activity"/>
    <property type="evidence" value="ECO:0007669"/>
    <property type="project" value="UniProtKB-KW"/>
</dbReference>
<keyword evidence="4" id="KW-0456">Lyase</keyword>
<protein>
    <submittedName>
        <fullName evidence="8">KHG/KDPG aldolase-like isoform X1</fullName>
    </submittedName>
</protein>
<gene>
    <name evidence="8" type="primary">LOC120262852</name>
</gene>
<evidence type="ECO:0000256" key="1">
    <source>
        <dbReference type="ARBA" id="ARBA00004761"/>
    </source>
</evidence>
<evidence type="ECO:0000313" key="8">
    <source>
        <dbReference type="RefSeq" id="XP_039126687.1"/>
    </source>
</evidence>
<keyword evidence="7" id="KW-1185">Reference proteome</keyword>
<evidence type="ECO:0000256" key="3">
    <source>
        <dbReference type="ARBA" id="ARBA00011233"/>
    </source>
</evidence>
<evidence type="ECO:0000256" key="2">
    <source>
        <dbReference type="ARBA" id="ARBA00006906"/>
    </source>
</evidence>
<dbReference type="GeneID" id="120262852"/>
<dbReference type="CDD" id="cd00452">
    <property type="entry name" value="KDPG_aldolase"/>
    <property type="match status" value="1"/>
</dbReference>
<keyword evidence="5" id="KW-0119">Carbohydrate metabolism</keyword>
<reference evidence="8" key="1">
    <citation type="submission" date="2025-08" db="UniProtKB">
        <authorList>
            <consortium name="RefSeq"/>
        </authorList>
    </citation>
    <scope>IDENTIFICATION</scope>
</reference>
<dbReference type="InterPro" id="IPR013785">
    <property type="entry name" value="Aldolase_TIM"/>
</dbReference>
<comment type="subunit">
    <text evidence="3">Homotrimer.</text>
</comment>
<dbReference type="PANTHER" id="PTHR30246">
    <property type="entry name" value="2-KETO-3-DEOXY-6-PHOSPHOGLUCONATE ALDOLASE"/>
    <property type="match status" value="1"/>
</dbReference>
<dbReference type="AlphaFoldDB" id="A0AB40BIQ5"/>
<organism evidence="7 8">
    <name type="scientific">Dioscorea cayennensis subsp. rotundata</name>
    <name type="common">White Guinea yam</name>
    <name type="synonym">Dioscorea rotundata</name>
    <dbReference type="NCBI Taxonomy" id="55577"/>
    <lineage>
        <taxon>Eukaryota</taxon>
        <taxon>Viridiplantae</taxon>
        <taxon>Streptophyta</taxon>
        <taxon>Embryophyta</taxon>
        <taxon>Tracheophyta</taxon>
        <taxon>Spermatophyta</taxon>
        <taxon>Magnoliopsida</taxon>
        <taxon>Liliopsida</taxon>
        <taxon>Dioscoreales</taxon>
        <taxon>Dioscoreaceae</taxon>
        <taxon>Dioscorea</taxon>
    </lineage>
</organism>
<proteinExistence type="inferred from homology"/>
<dbReference type="SUPFAM" id="SSF51569">
    <property type="entry name" value="Aldolase"/>
    <property type="match status" value="1"/>
</dbReference>
<evidence type="ECO:0000256" key="6">
    <source>
        <dbReference type="SAM" id="MobiDB-lite"/>
    </source>
</evidence>
<dbReference type="Pfam" id="PF01081">
    <property type="entry name" value="Aldolase"/>
    <property type="match status" value="1"/>
</dbReference>